<comment type="caution">
    <text evidence="1">The sequence shown here is derived from an EMBL/GenBank/DDBJ whole genome shotgun (WGS) entry which is preliminary data.</text>
</comment>
<dbReference type="AlphaFoldDB" id="A0A164UL06"/>
<reference evidence="1 2" key="1">
    <citation type="submission" date="2016-03" db="EMBL/GenBank/DDBJ databases">
        <title>EvidentialGene: Evidence-directed Construction of Genes on Genomes.</title>
        <authorList>
            <person name="Gilbert D.G."/>
            <person name="Choi J.-H."/>
            <person name="Mockaitis K."/>
            <person name="Colbourne J."/>
            <person name="Pfrender M."/>
        </authorList>
    </citation>
    <scope>NUCLEOTIDE SEQUENCE [LARGE SCALE GENOMIC DNA]</scope>
    <source>
        <strain evidence="1 2">Xinb3</strain>
        <tissue evidence="1">Complete organism</tissue>
    </source>
</reference>
<sequence>MRLLSFCKNTYGVAIFYLDLLASFDGIVKSQFTVSTNLDLTTEYNPLEERPLFLKSAQDLGIEFGAVCREKKRTI</sequence>
<gene>
    <name evidence="1" type="ORF">APZ42_024288</name>
</gene>
<dbReference type="Proteomes" id="UP000076858">
    <property type="component" value="Unassembled WGS sequence"/>
</dbReference>
<evidence type="ECO:0000313" key="2">
    <source>
        <dbReference type="Proteomes" id="UP000076858"/>
    </source>
</evidence>
<dbReference type="EMBL" id="LRGB01001581">
    <property type="protein sequence ID" value="KZS11459.1"/>
    <property type="molecule type" value="Genomic_DNA"/>
</dbReference>
<name>A0A164UL06_9CRUS</name>
<proteinExistence type="predicted"/>
<organism evidence="1 2">
    <name type="scientific">Daphnia magna</name>
    <dbReference type="NCBI Taxonomy" id="35525"/>
    <lineage>
        <taxon>Eukaryota</taxon>
        <taxon>Metazoa</taxon>
        <taxon>Ecdysozoa</taxon>
        <taxon>Arthropoda</taxon>
        <taxon>Crustacea</taxon>
        <taxon>Branchiopoda</taxon>
        <taxon>Diplostraca</taxon>
        <taxon>Cladocera</taxon>
        <taxon>Anomopoda</taxon>
        <taxon>Daphniidae</taxon>
        <taxon>Daphnia</taxon>
    </lineage>
</organism>
<evidence type="ECO:0000313" key="1">
    <source>
        <dbReference type="EMBL" id="KZS11459.1"/>
    </source>
</evidence>
<protein>
    <submittedName>
        <fullName evidence="1">Uncharacterized protein</fullName>
    </submittedName>
</protein>
<accession>A0A164UL06</accession>
<keyword evidence="2" id="KW-1185">Reference proteome</keyword>